<dbReference type="VEuPathDB" id="TriTrypDB:TvY486_0906390"/>
<feature type="transmembrane region" description="Helical" evidence="5">
    <location>
        <begin position="167"/>
        <end position="186"/>
    </location>
</feature>
<name>G0U3G1_TRYVY</name>
<feature type="transmembrane region" description="Helical" evidence="5">
    <location>
        <begin position="232"/>
        <end position="255"/>
    </location>
</feature>
<feature type="transmembrane region" description="Helical" evidence="5">
    <location>
        <begin position="139"/>
        <end position="161"/>
    </location>
</feature>
<keyword evidence="2 5" id="KW-0812">Transmembrane</keyword>
<dbReference type="Gene3D" id="1.20.1250.20">
    <property type="entry name" value="MFS general substrate transporter like domains"/>
    <property type="match status" value="1"/>
</dbReference>
<proteinExistence type="predicted"/>
<dbReference type="GO" id="GO:0016020">
    <property type="term" value="C:membrane"/>
    <property type="evidence" value="ECO:0007669"/>
    <property type="project" value="UniProtKB-SubCell"/>
</dbReference>
<feature type="transmembrane region" description="Helical" evidence="5">
    <location>
        <begin position="267"/>
        <end position="288"/>
    </location>
</feature>
<gene>
    <name evidence="6" type="ORF">TVY486_0906390</name>
</gene>
<feature type="transmembrane region" description="Helical" evidence="5">
    <location>
        <begin position="295"/>
        <end position="314"/>
    </location>
</feature>
<reference evidence="6" key="1">
    <citation type="journal article" date="2012" name="Proc. Natl. Acad. Sci. U.S.A.">
        <title>Antigenic diversity is generated by distinct evolutionary mechanisms in African trypanosome species.</title>
        <authorList>
            <person name="Jackson A.P."/>
            <person name="Berry A."/>
            <person name="Aslett M."/>
            <person name="Allison H.C."/>
            <person name="Burton P."/>
            <person name="Vavrova-Anderson J."/>
            <person name="Brown R."/>
            <person name="Browne H."/>
            <person name="Corton N."/>
            <person name="Hauser H."/>
            <person name="Gamble J."/>
            <person name="Gilderthorp R."/>
            <person name="Marcello L."/>
            <person name="McQuillan J."/>
            <person name="Otto T.D."/>
            <person name="Quail M.A."/>
            <person name="Sanders M.J."/>
            <person name="van Tonder A."/>
            <person name="Ginger M.L."/>
            <person name="Field M.C."/>
            <person name="Barry J.D."/>
            <person name="Hertz-Fowler C."/>
            <person name="Berriman M."/>
        </authorList>
    </citation>
    <scope>NUCLEOTIDE SEQUENCE</scope>
    <source>
        <strain evidence="6">Y486</strain>
    </source>
</reference>
<feature type="transmembrane region" description="Helical" evidence="5">
    <location>
        <begin position="12"/>
        <end position="31"/>
    </location>
</feature>
<evidence type="ECO:0000256" key="1">
    <source>
        <dbReference type="ARBA" id="ARBA00004141"/>
    </source>
</evidence>
<dbReference type="PANTHER" id="PTHR23507:SF1">
    <property type="entry name" value="FI18259P1-RELATED"/>
    <property type="match status" value="1"/>
</dbReference>
<sequence>MGTMQEENRILVIKICSIWALTAGSWAVLSINTPLLLDEIAGKEVSPTWQGVFTATTALSGMLFCGVGGYYSDRVGRMEFLIPWMIIFSLSTVFVACSTVYKSVFLLWIARVPALSIPSTIIHAILADYMSESALMETYGYATATFGISVLVSSSLCGLISLYISRLAAIIFAAFLAFGGLLLTVITKLPSRVRPQLHSKNLQEELVLLSKPPTRVTDGLLKIYRNTQLRNFILALVLLRTGNTNIQSLLVLFLAYRLKWKTPEVSALMVVGSLVVIGVQLLGVKCVLTNNKACVVLIISLSLAPLVAMAYAFAMSATEMYAVAVMSSLLTISGTILDTKVAALASESNSTGLVLGCVGTLHNSLDVVTSLSLGRLMSWSFSSYPPSSVMSGLPFVVNSAIYVASLLIVTHTKYRLHILHEER</sequence>
<evidence type="ECO:0000256" key="4">
    <source>
        <dbReference type="ARBA" id="ARBA00023136"/>
    </source>
</evidence>
<feature type="transmembrane region" description="Helical" evidence="5">
    <location>
        <begin position="51"/>
        <end position="71"/>
    </location>
</feature>
<comment type="subcellular location">
    <subcellularLocation>
        <location evidence="1">Membrane</location>
        <topology evidence="1">Multi-pass membrane protein</topology>
    </subcellularLocation>
</comment>
<organism evidence="6">
    <name type="scientific">Trypanosoma vivax (strain Y486)</name>
    <dbReference type="NCBI Taxonomy" id="1055687"/>
    <lineage>
        <taxon>Eukaryota</taxon>
        <taxon>Discoba</taxon>
        <taxon>Euglenozoa</taxon>
        <taxon>Kinetoplastea</taxon>
        <taxon>Metakinetoplastina</taxon>
        <taxon>Trypanosomatida</taxon>
        <taxon>Trypanosomatidae</taxon>
        <taxon>Trypanosoma</taxon>
        <taxon>Duttonella</taxon>
    </lineage>
</organism>
<evidence type="ECO:0008006" key="7">
    <source>
        <dbReference type="Google" id="ProtNLM"/>
    </source>
</evidence>
<dbReference type="SUPFAM" id="SSF103473">
    <property type="entry name" value="MFS general substrate transporter"/>
    <property type="match status" value="1"/>
</dbReference>
<feature type="transmembrane region" description="Helical" evidence="5">
    <location>
        <begin position="107"/>
        <end position="127"/>
    </location>
</feature>
<keyword evidence="4 5" id="KW-0472">Membrane</keyword>
<feature type="transmembrane region" description="Helical" evidence="5">
    <location>
        <begin position="80"/>
        <end position="101"/>
    </location>
</feature>
<keyword evidence="3 5" id="KW-1133">Transmembrane helix</keyword>
<evidence type="ECO:0000313" key="6">
    <source>
        <dbReference type="EMBL" id="CCC50818.1"/>
    </source>
</evidence>
<dbReference type="EMBL" id="HE573025">
    <property type="protein sequence ID" value="CCC50818.1"/>
    <property type="molecule type" value="Genomic_DNA"/>
</dbReference>
<evidence type="ECO:0000256" key="5">
    <source>
        <dbReference type="SAM" id="Phobius"/>
    </source>
</evidence>
<dbReference type="Pfam" id="PF07690">
    <property type="entry name" value="MFS_1"/>
    <property type="match status" value="1"/>
</dbReference>
<protein>
    <recommendedName>
        <fullName evidence="7">Transporter</fullName>
    </recommendedName>
</protein>
<evidence type="ECO:0000256" key="3">
    <source>
        <dbReference type="ARBA" id="ARBA00022989"/>
    </source>
</evidence>
<dbReference type="AlphaFoldDB" id="G0U3G1"/>
<evidence type="ECO:0000256" key="2">
    <source>
        <dbReference type="ARBA" id="ARBA00022692"/>
    </source>
</evidence>
<dbReference type="GO" id="GO:0022857">
    <property type="term" value="F:transmembrane transporter activity"/>
    <property type="evidence" value="ECO:0007669"/>
    <property type="project" value="InterPro"/>
</dbReference>
<dbReference type="PANTHER" id="PTHR23507">
    <property type="entry name" value="ZGC:174356"/>
    <property type="match status" value="1"/>
</dbReference>
<feature type="transmembrane region" description="Helical" evidence="5">
    <location>
        <begin position="393"/>
        <end position="410"/>
    </location>
</feature>
<dbReference type="InterPro" id="IPR036259">
    <property type="entry name" value="MFS_trans_sf"/>
</dbReference>
<dbReference type="InterPro" id="IPR011701">
    <property type="entry name" value="MFS"/>
</dbReference>
<accession>G0U3G1</accession>
<dbReference type="CDD" id="cd06174">
    <property type="entry name" value="MFS"/>
    <property type="match status" value="1"/>
</dbReference>